<dbReference type="EC" id="3.1.1.61" evidence="2"/>
<evidence type="ECO:0000313" key="7">
    <source>
        <dbReference type="Proteomes" id="UP000678276"/>
    </source>
</evidence>
<dbReference type="PANTHER" id="PTHR42872">
    <property type="entry name" value="PROTEIN-GLUTAMATE METHYLESTERASE/PROTEIN-GLUTAMINE GLUTAMINASE"/>
    <property type="match status" value="1"/>
</dbReference>
<accession>A0ABS4BNL7</accession>
<keyword evidence="7" id="KW-1185">Reference proteome</keyword>
<evidence type="ECO:0000256" key="2">
    <source>
        <dbReference type="ARBA" id="ARBA00039140"/>
    </source>
</evidence>
<reference evidence="6 7" key="1">
    <citation type="submission" date="2021-04" db="EMBL/GenBank/DDBJ databases">
        <title>Whole genome sequence of Jiella sp. KSK16Y-1.</title>
        <authorList>
            <person name="Tuo L."/>
        </authorList>
    </citation>
    <scope>NUCLEOTIDE SEQUENCE [LARGE SCALE GENOMIC DNA]</scope>
    <source>
        <strain evidence="6 7">KSK16Y-1</strain>
    </source>
</reference>
<dbReference type="Proteomes" id="UP000678276">
    <property type="component" value="Unassembled WGS sequence"/>
</dbReference>
<evidence type="ECO:0000256" key="1">
    <source>
        <dbReference type="ARBA" id="ARBA00022801"/>
    </source>
</evidence>
<dbReference type="InterPro" id="IPR000673">
    <property type="entry name" value="Sig_transdc_resp-reg_Me-estase"/>
</dbReference>
<keyword evidence="1" id="KW-0378">Hydrolase</keyword>
<dbReference type="Pfam" id="PF01339">
    <property type="entry name" value="CheB_methylest"/>
    <property type="match status" value="1"/>
</dbReference>
<evidence type="ECO:0000313" key="6">
    <source>
        <dbReference type="EMBL" id="MBP0617749.1"/>
    </source>
</evidence>
<feature type="domain" description="CheB-type methylesterase" evidence="5">
    <location>
        <begin position="1"/>
        <end position="143"/>
    </location>
</feature>
<evidence type="ECO:0000256" key="3">
    <source>
        <dbReference type="ARBA" id="ARBA00048267"/>
    </source>
</evidence>
<sequence length="186" mass="20110">MLNAAGPETHFAIVIVQHLDPTHESLLAELLARHTTMPVRQVEGGELVRPGEVHVIPPGHKLEIRGGRLELTEFIQPRGLRRPIDDFFESLARDQGSNAACVILSGTGADGTKGLRAIKEHGGLCIAQDPDTAKYGGMPVSAVVFTVWLSMTPALGLASRRSRSRAAVTRTALIARSRPVSRKAWK</sequence>
<dbReference type="PANTHER" id="PTHR42872:SF6">
    <property type="entry name" value="PROTEIN-GLUTAMATE METHYLESTERASE_PROTEIN-GLUTAMINE GLUTAMINASE"/>
    <property type="match status" value="1"/>
</dbReference>
<dbReference type="SUPFAM" id="SSF52738">
    <property type="entry name" value="Methylesterase CheB, C-terminal domain"/>
    <property type="match status" value="1"/>
</dbReference>
<dbReference type="PROSITE" id="PS50122">
    <property type="entry name" value="CHEB"/>
    <property type="match status" value="1"/>
</dbReference>
<gene>
    <name evidence="6" type="ORF">J6595_19355</name>
</gene>
<evidence type="ECO:0000259" key="5">
    <source>
        <dbReference type="PROSITE" id="PS50122"/>
    </source>
</evidence>
<comment type="caution">
    <text evidence="6">The sequence shown here is derived from an EMBL/GenBank/DDBJ whole genome shotgun (WGS) entry which is preliminary data.</text>
</comment>
<dbReference type="EMBL" id="JAGJCF010000020">
    <property type="protein sequence ID" value="MBP0617749.1"/>
    <property type="molecule type" value="Genomic_DNA"/>
</dbReference>
<dbReference type="InterPro" id="IPR035909">
    <property type="entry name" value="CheB_C"/>
</dbReference>
<evidence type="ECO:0000256" key="4">
    <source>
        <dbReference type="PROSITE-ProRule" id="PRU00050"/>
    </source>
</evidence>
<organism evidence="6 7">
    <name type="scientific">Jiella mangrovi</name>
    <dbReference type="NCBI Taxonomy" id="2821407"/>
    <lineage>
        <taxon>Bacteria</taxon>
        <taxon>Pseudomonadati</taxon>
        <taxon>Pseudomonadota</taxon>
        <taxon>Alphaproteobacteria</taxon>
        <taxon>Hyphomicrobiales</taxon>
        <taxon>Aurantimonadaceae</taxon>
        <taxon>Jiella</taxon>
    </lineage>
</organism>
<name>A0ABS4BNL7_9HYPH</name>
<comment type="catalytic activity">
    <reaction evidence="3">
        <text>[protein]-L-glutamate 5-O-methyl ester + H2O = L-glutamyl-[protein] + methanol + H(+)</text>
        <dbReference type="Rhea" id="RHEA:23236"/>
        <dbReference type="Rhea" id="RHEA-COMP:10208"/>
        <dbReference type="Rhea" id="RHEA-COMP:10311"/>
        <dbReference type="ChEBI" id="CHEBI:15377"/>
        <dbReference type="ChEBI" id="CHEBI:15378"/>
        <dbReference type="ChEBI" id="CHEBI:17790"/>
        <dbReference type="ChEBI" id="CHEBI:29973"/>
        <dbReference type="ChEBI" id="CHEBI:82795"/>
        <dbReference type="EC" id="3.1.1.61"/>
    </reaction>
</comment>
<proteinExistence type="predicted"/>
<protein>
    <recommendedName>
        <fullName evidence="2">protein-glutamate methylesterase</fullName>
        <ecNumber evidence="2">3.1.1.61</ecNumber>
    </recommendedName>
</protein>
<dbReference type="CDD" id="cd16434">
    <property type="entry name" value="CheB-CheR_fusion"/>
    <property type="match status" value="1"/>
</dbReference>
<comment type="caution">
    <text evidence="4">Lacks conserved residue(s) required for the propagation of feature annotation.</text>
</comment>
<dbReference type="Gene3D" id="3.40.50.180">
    <property type="entry name" value="Methylesterase CheB, C-terminal domain"/>
    <property type="match status" value="1"/>
</dbReference>